<comment type="caution">
    <text evidence="1">The sequence shown here is derived from an EMBL/GenBank/DDBJ whole genome shotgun (WGS) entry which is preliminary data.</text>
</comment>
<organism evidence="1 2">
    <name type="scientific">Aeromonas media</name>
    <dbReference type="NCBI Taxonomy" id="651"/>
    <lineage>
        <taxon>Bacteria</taxon>
        <taxon>Pseudomonadati</taxon>
        <taxon>Pseudomonadota</taxon>
        <taxon>Gammaproteobacteria</taxon>
        <taxon>Aeromonadales</taxon>
        <taxon>Aeromonadaceae</taxon>
        <taxon>Aeromonas</taxon>
    </lineage>
</organism>
<gene>
    <name evidence="1" type="ORF">SJS82_21165</name>
</gene>
<protein>
    <submittedName>
        <fullName evidence="1">DUF1203 domain-containing protein</fullName>
    </submittedName>
</protein>
<dbReference type="Proteomes" id="UP001285835">
    <property type="component" value="Unassembled WGS sequence"/>
</dbReference>
<dbReference type="PIRSF" id="PIRSF034110">
    <property type="entry name" value="DUF1203"/>
    <property type="match status" value="1"/>
</dbReference>
<proteinExistence type="predicted"/>
<reference evidence="1" key="1">
    <citation type="submission" date="2023-11" db="EMBL/GenBank/DDBJ databases">
        <title>WGS of Aeromonas in Northern Israel.</title>
        <authorList>
            <person name="Hershko Y."/>
        </authorList>
    </citation>
    <scope>NUCLEOTIDE SEQUENCE</scope>
    <source>
        <strain evidence="1">02297</strain>
    </source>
</reference>
<dbReference type="InterPro" id="IPR009593">
    <property type="entry name" value="DUF1203"/>
</dbReference>
<dbReference type="Pfam" id="PF06718">
    <property type="entry name" value="DUF1203"/>
    <property type="match status" value="1"/>
</dbReference>
<dbReference type="RefSeq" id="WP_247626975.1">
    <property type="nucleotide sequence ID" value="NZ_JAWZXF010000030.1"/>
</dbReference>
<accession>A0AAP6L3X5</accession>
<dbReference type="AlphaFoldDB" id="A0AAP6L3X5"/>
<dbReference type="EMBL" id="JAWZXF010000030">
    <property type="protein sequence ID" value="MDX7924432.1"/>
    <property type="molecule type" value="Genomic_DNA"/>
</dbReference>
<evidence type="ECO:0000313" key="2">
    <source>
        <dbReference type="Proteomes" id="UP001285835"/>
    </source>
</evidence>
<name>A0AAP6L3X5_AERME</name>
<evidence type="ECO:0000313" key="1">
    <source>
        <dbReference type="EMBL" id="MDX7924432.1"/>
    </source>
</evidence>
<sequence length="157" mass="17582">MNTDFRIQGLEKGLFARFMAMSEEELQGINARWVTADARPGYPCRVSLQDAMPGERVLLIHFLHHDVDSPYRAGGPIFVREHADTAVLGVNEIPEILPGRLLSVRSYDRAHMMIHAQTIQGSEFERAIRQQLSNGEVAYMQVHNASPGCFSCTVSRA</sequence>